<evidence type="ECO:0000313" key="1">
    <source>
        <dbReference type="EMBL" id="QJA53984.1"/>
    </source>
</evidence>
<gene>
    <name evidence="1" type="ORF">TM448A04255_0013</name>
</gene>
<dbReference type="EMBL" id="MT144467">
    <property type="protein sequence ID" value="QJA53984.1"/>
    <property type="molecule type" value="Genomic_DNA"/>
</dbReference>
<reference evidence="1" key="1">
    <citation type="submission" date="2020-03" db="EMBL/GenBank/DDBJ databases">
        <title>The deep terrestrial virosphere.</title>
        <authorList>
            <person name="Holmfeldt K."/>
            <person name="Nilsson E."/>
            <person name="Simone D."/>
            <person name="Lopez-Fernandez M."/>
            <person name="Wu X."/>
            <person name="de Brujin I."/>
            <person name="Lundin D."/>
            <person name="Andersson A."/>
            <person name="Bertilsson S."/>
            <person name="Dopson M."/>
        </authorList>
    </citation>
    <scope>NUCLEOTIDE SEQUENCE</scope>
    <source>
        <strain evidence="1">TM448A04255</strain>
    </source>
</reference>
<proteinExistence type="predicted"/>
<name>A0A6H2A2E8_9ZZZZ</name>
<accession>A0A6H2A2E8</accession>
<dbReference type="AlphaFoldDB" id="A0A6H2A2E8"/>
<protein>
    <submittedName>
        <fullName evidence="1">Uncharacterized protein</fullName>
    </submittedName>
</protein>
<organism evidence="1">
    <name type="scientific">viral metagenome</name>
    <dbReference type="NCBI Taxonomy" id="1070528"/>
    <lineage>
        <taxon>unclassified sequences</taxon>
        <taxon>metagenomes</taxon>
        <taxon>organismal metagenomes</taxon>
    </lineage>
</organism>
<sequence length="58" mass="6608">MADLEKFEIVCRKCKPKGSQTHLHLELKKGWYALICLDCGATEVFDLEGNAINLQEKK</sequence>